<organism evidence="2 3">
    <name type="scientific">Tritrichomonas musculus</name>
    <dbReference type="NCBI Taxonomy" id="1915356"/>
    <lineage>
        <taxon>Eukaryota</taxon>
        <taxon>Metamonada</taxon>
        <taxon>Parabasalia</taxon>
        <taxon>Tritrichomonadida</taxon>
        <taxon>Tritrichomonadidae</taxon>
        <taxon>Tritrichomonas</taxon>
    </lineage>
</organism>
<evidence type="ECO:0000313" key="3">
    <source>
        <dbReference type="Proteomes" id="UP001470230"/>
    </source>
</evidence>
<dbReference type="Proteomes" id="UP001470230">
    <property type="component" value="Unassembled WGS sequence"/>
</dbReference>
<feature type="coiled-coil region" evidence="1">
    <location>
        <begin position="442"/>
        <end position="494"/>
    </location>
</feature>
<reference evidence="2 3" key="1">
    <citation type="submission" date="2024-04" db="EMBL/GenBank/DDBJ databases">
        <title>Tritrichomonas musculus Genome.</title>
        <authorList>
            <person name="Alves-Ferreira E."/>
            <person name="Grigg M."/>
            <person name="Lorenzi H."/>
            <person name="Galac M."/>
        </authorList>
    </citation>
    <scope>NUCLEOTIDE SEQUENCE [LARGE SCALE GENOMIC DNA]</scope>
    <source>
        <strain evidence="2 3">EAF2021</strain>
    </source>
</reference>
<accession>A0ABR2INL2</accession>
<protein>
    <recommendedName>
        <fullName evidence="4">Rho-GAP domain-containing protein</fullName>
    </recommendedName>
</protein>
<comment type="caution">
    <text evidence="2">The sequence shown here is derived from an EMBL/GenBank/DDBJ whole genome shotgun (WGS) entry which is preliminary data.</text>
</comment>
<sequence>MSSQTTRPIFFHILINAPRLCKSMNMNVKNDERIFDLIYRIVNNAGLIETNQYKLYGLADNFVEIPSESLCSSLFLTSYDSLYLFDKAEEHLIISTVYFDTRKTIVTADMHSESTRLVSMAVKCLKIPIDGTFYVLYNPKTYEIYPFDEAIFNKEEENESNLFQEENGKQVHLKFVLKQFCSFISQFIFCPTLINSDPSTDENSTNQKWQDLISKEKITLFMLNDYFIPPTFKNLLSKVHDKIMVNIQNSKEPLVLSKLDFQKVNSIINNYDNENCIDTLTEEESNSFLFYLLSMYQKSYISDTLHEKIIQIMLLSKNQTNSTEEGEKSIEIFYKVRAVLSLMPICTQCILLKLCQCFELIPTNKSLIQLITRSMLPASVSKNREAEEKFFAFVLSFYEFLFELPNSNHILMKTKEGRLKIESISNLNSQKLTQFQDDRNIFDVLESLVDKNKQQFEQLNDEKFNKLNITLEDISQLEERKKELMKKIKEKLDE</sequence>
<keyword evidence="3" id="KW-1185">Reference proteome</keyword>
<proteinExistence type="predicted"/>
<evidence type="ECO:0000313" key="2">
    <source>
        <dbReference type="EMBL" id="KAK8866511.1"/>
    </source>
</evidence>
<evidence type="ECO:0008006" key="4">
    <source>
        <dbReference type="Google" id="ProtNLM"/>
    </source>
</evidence>
<keyword evidence="1" id="KW-0175">Coiled coil</keyword>
<evidence type="ECO:0000256" key="1">
    <source>
        <dbReference type="SAM" id="Coils"/>
    </source>
</evidence>
<name>A0ABR2INL2_9EUKA</name>
<dbReference type="EMBL" id="JAPFFF010000015">
    <property type="protein sequence ID" value="KAK8866511.1"/>
    <property type="molecule type" value="Genomic_DNA"/>
</dbReference>
<gene>
    <name evidence="2" type="ORF">M9Y10_009475</name>
</gene>